<keyword evidence="1" id="KW-0732">Signal</keyword>
<comment type="caution">
    <text evidence="2">The sequence shown here is derived from an EMBL/GenBank/DDBJ whole genome shotgun (WGS) entry which is preliminary data.</text>
</comment>
<name>A0A9W7KZB7_9STRA</name>
<evidence type="ECO:0000256" key="1">
    <source>
        <dbReference type="SAM" id="SignalP"/>
    </source>
</evidence>
<feature type="signal peptide" evidence="1">
    <location>
        <begin position="1"/>
        <end position="21"/>
    </location>
</feature>
<keyword evidence="3" id="KW-1185">Reference proteome</keyword>
<organism evidence="2 3">
    <name type="scientific">Triparma laevis f. longispina</name>
    <dbReference type="NCBI Taxonomy" id="1714387"/>
    <lineage>
        <taxon>Eukaryota</taxon>
        <taxon>Sar</taxon>
        <taxon>Stramenopiles</taxon>
        <taxon>Ochrophyta</taxon>
        <taxon>Bolidophyceae</taxon>
        <taxon>Parmales</taxon>
        <taxon>Triparmaceae</taxon>
        <taxon>Triparma</taxon>
    </lineage>
</organism>
<evidence type="ECO:0000313" key="2">
    <source>
        <dbReference type="EMBL" id="GMI16715.1"/>
    </source>
</evidence>
<evidence type="ECO:0000313" key="3">
    <source>
        <dbReference type="Proteomes" id="UP001165122"/>
    </source>
</evidence>
<accession>A0A9W7KZB7</accession>
<protein>
    <submittedName>
        <fullName evidence="2">Uncharacterized protein</fullName>
    </submittedName>
</protein>
<dbReference type="Proteomes" id="UP001165122">
    <property type="component" value="Unassembled WGS sequence"/>
</dbReference>
<dbReference type="AlphaFoldDB" id="A0A9W7KZB7"/>
<proteinExistence type="predicted"/>
<reference evidence="3" key="1">
    <citation type="journal article" date="2023" name="Commun. Biol.">
        <title>Genome analysis of Parmales, the sister group of diatoms, reveals the evolutionary specialization of diatoms from phago-mixotrophs to photoautotrophs.</title>
        <authorList>
            <person name="Ban H."/>
            <person name="Sato S."/>
            <person name="Yoshikawa S."/>
            <person name="Yamada K."/>
            <person name="Nakamura Y."/>
            <person name="Ichinomiya M."/>
            <person name="Sato N."/>
            <person name="Blanc-Mathieu R."/>
            <person name="Endo H."/>
            <person name="Kuwata A."/>
            <person name="Ogata H."/>
        </authorList>
    </citation>
    <scope>NUCLEOTIDE SEQUENCE [LARGE SCALE GENOMIC DNA]</scope>
    <source>
        <strain evidence="3">NIES 3700</strain>
    </source>
</reference>
<dbReference type="EMBL" id="BRXW01000262">
    <property type="protein sequence ID" value="GMI16715.1"/>
    <property type="molecule type" value="Genomic_DNA"/>
</dbReference>
<gene>
    <name evidence="2" type="ORF">TrLO_g3764</name>
</gene>
<sequence>MPRSPRLLLAIFFALVLPSSSFLLSPSRSRSALLRPTGKSQSKLWIGNDDDDDVELIDEGVSDEVTDEDIREMQALDNPLTRTLQIIGVNNPFSTLLALTTLTIIILNNVLGVGWLTEYAKDNKFNDEGAAQVQKQVIREPPIGSDLARELDKVGYERRDINWGNTKEGEIKGEPIIAGKDGDGGGYLLPFRR</sequence>
<feature type="chain" id="PRO_5040899920" evidence="1">
    <location>
        <begin position="22"/>
        <end position="193"/>
    </location>
</feature>
<dbReference type="OrthoDB" id="10387936at2759"/>